<proteinExistence type="predicted"/>
<protein>
    <submittedName>
        <fullName evidence="1">Nucleoside/nucleotide kinase family protein</fullName>
    </submittedName>
</protein>
<comment type="caution">
    <text evidence="1">The sequence shown here is derived from an EMBL/GenBank/DDBJ whole genome shotgun (WGS) entry which is preliminary data.</text>
</comment>
<dbReference type="InterPro" id="IPR027417">
    <property type="entry name" value="P-loop_NTPase"/>
</dbReference>
<keyword evidence="1" id="KW-0808">Transferase</keyword>
<sequence length="225" mass="24553">MTPELAGAATAQPVSTDVEELVDLARSLIVPGERRILGITGAPGSGKSRFAELLATVLGRDAVFVPLDGFHLADPELHRLGRHPRKGAPDTFDAAGYVALLQRLRDRTDEVVYAPLFDRGLEAAIAGSIAVPAEVPLVVTEGNYLLVEAPVWERVPALLDTCWFVDPGEATRMERLIARHVRFGRSPEEAHERSWGSDQSNAEVINATRPRADRIVQLGPDDRLR</sequence>
<dbReference type="EMBL" id="JBHMDM010000001">
    <property type="protein sequence ID" value="MFB9375341.1"/>
    <property type="molecule type" value="Genomic_DNA"/>
</dbReference>
<keyword evidence="1" id="KW-0418">Kinase</keyword>
<evidence type="ECO:0000313" key="2">
    <source>
        <dbReference type="Proteomes" id="UP001589748"/>
    </source>
</evidence>
<organism evidence="1 2">
    <name type="scientific">Kineococcus gynurae</name>
    <dbReference type="NCBI Taxonomy" id="452979"/>
    <lineage>
        <taxon>Bacteria</taxon>
        <taxon>Bacillati</taxon>
        <taxon>Actinomycetota</taxon>
        <taxon>Actinomycetes</taxon>
        <taxon>Kineosporiales</taxon>
        <taxon>Kineosporiaceae</taxon>
        <taxon>Kineococcus</taxon>
    </lineage>
</organism>
<dbReference type="PANTHER" id="PTHR10285">
    <property type="entry name" value="URIDINE KINASE"/>
    <property type="match status" value="1"/>
</dbReference>
<dbReference type="NCBIfam" id="NF006743">
    <property type="entry name" value="PRK09270.1-2"/>
    <property type="match status" value="1"/>
</dbReference>
<dbReference type="RefSeq" id="WP_380136461.1">
    <property type="nucleotide sequence ID" value="NZ_JBHLUI010000006.1"/>
</dbReference>
<dbReference type="SUPFAM" id="SSF52540">
    <property type="entry name" value="P-loop containing nucleoside triphosphate hydrolases"/>
    <property type="match status" value="1"/>
</dbReference>
<reference evidence="1 2" key="1">
    <citation type="submission" date="2024-09" db="EMBL/GenBank/DDBJ databases">
        <authorList>
            <person name="Sun Q."/>
            <person name="Mori K."/>
        </authorList>
    </citation>
    <scope>NUCLEOTIDE SEQUENCE [LARGE SCALE GENOMIC DNA]</scope>
    <source>
        <strain evidence="1 2">TISTR 1856</strain>
    </source>
</reference>
<keyword evidence="2" id="KW-1185">Reference proteome</keyword>
<gene>
    <name evidence="1" type="ORF">ACFFVI_00005</name>
</gene>
<dbReference type="Gene3D" id="3.40.50.300">
    <property type="entry name" value="P-loop containing nucleotide triphosphate hydrolases"/>
    <property type="match status" value="1"/>
</dbReference>
<accession>A0ABV5LMN5</accession>
<dbReference type="Proteomes" id="UP001589748">
    <property type="component" value="Unassembled WGS sequence"/>
</dbReference>
<evidence type="ECO:0000313" key="1">
    <source>
        <dbReference type="EMBL" id="MFB9375341.1"/>
    </source>
</evidence>
<dbReference type="GO" id="GO:0016301">
    <property type="term" value="F:kinase activity"/>
    <property type="evidence" value="ECO:0007669"/>
    <property type="project" value="UniProtKB-KW"/>
</dbReference>
<name>A0ABV5LMN5_9ACTN</name>